<comment type="caution">
    <text evidence="7">The sequence shown here is derived from an EMBL/GenBank/DDBJ whole genome shotgun (WGS) entry which is preliminary data.</text>
</comment>
<evidence type="ECO:0000256" key="4">
    <source>
        <dbReference type="ARBA" id="ARBA00023295"/>
    </source>
</evidence>
<dbReference type="InterPro" id="IPR013785">
    <property type="entry name" value="Aldolase_TIM"/>
</dbReference>
<name>A0ABQ2BRH4_9BACL</name>
<gene>
    <name evidence="7" type="ORF">GCM10008018_07450</name>
</gene>
<dbReference type="InterPro" id="IPR000421">
    <property type="entry name" value="FA58C"/>
</dbReference>
<dbReference type="SUPFAM" id="SSF51011">
    <property type="entry name" value="Glycosyl hydrolase domain"/>
    <property type="match status" value="1"/>
</dbReference>
<proteinExistence type="inferred from homology"/>
<dbReference type="SUPFAM" id="SSF49785">
    <property type="entry name" value="Galactose-binding domain-like"/>
    <property type="match status" value="1"/>
</dbReference>
<evidence type="ECO:0000313" key="8">
    <source>
        <dbReference type="Proteomes" id="UP000615455"/>
    </source>
</evidence>
<protein>
    <recommendedName>
        <fullName evidence="6">F5/8 type C domain-containing protein</fullName>
    </recommendedName>
</protein>
<evidence type="ECO:0000256" key="1">
    <source>
        <dbReference type="ARBA" id="ARBA00009743"/>
    </source>
</evidence>
<accession>A0ABQ2BRH4</accession>
<dbReference type="EMBL" id="BMHE01000002">
    <property type="protein sequence ID" value="GGI44507.1"/>
    <property type="molecule type" value="Genomic_DNA"/>
</dbReference>
<keyword evidence="4" id="KW-0326">Glycosidase</keyword>
<evidence type="ECO:0000256" key="3">
    <source>
        <dbReference type="ARBA" id="ARBA00022801"/>
    </source>
</evidence>
<feature type="chain" id="PRO_5045868590" description="F5/8 type C domain-containing protein" evidence="5">
    <location>
        <begin position="25"/>
        <end position="1006"/>
    </location>
</feature>
<feature type="signal peptide" evidence="5">
    <location>
        <begin position="1"/>
        <end position="24"/>
    </location>
</feature>
<feature type="domain" description="F5/8 type C" evidence="6">
    <location>
        <begin position="706"/>
        <end position="775"/>
    </location>
</feature>
<reference evidence="8" key="1">
    <citation type="journal article" date="2019" name="Int. J. Syst. Evol. Microbiol.">
        <title>The Global Catalogue of Microorganisms (GCM) 10K type strain sequencing project: providing services to taxonomists for standard genome sequencing and annotation.</title>
        <authorList>
            <consortium name="The Broad Institute Genomics Platform"/>
            <consortium name="The Broad Institute Genome Sequencing Center for Infectious Disease"/>
            <person name="Wu L."/>
            <person name="Ma J."/>
        </authorList>
    </citation>
    <scope>NUCLEOTIDE SEQUENCE [LARGE SCALE GENOMIC DNA]</scope>
    <source>
        <strain evidence="8">CGMCC 1.15043</strain>
    </source>
</reference>
<organism evidence="7 8">
    <name type="scientific">Paenibacillus marchantiophytorum</name>
    <dbReference type="NCBI Taxonomy" id="1619310"/>
    <lineage>
        <taxon>Bacteria</taxon>
        <taxon>Bacillati</taxon>
        <taxon>Bacillota</taxon>
        <taxon>Bacilli</taxon>
        <taxon>Bacillales</taxon>
        <taxon>Paenibacillaceae</taxon>
        <taxon>Paenibacillus</taxon>
    </lineage>
</organism>
<dbReference type="Proteomes" id="UP000615455">
    <property type="component" value="Unassembled WGS sequence"/>
</dbReference>
<dbReference type="InterPro" id="IPR013780">
    <property type="entry name" value="Glyco_hydro_b"/>
</dbReference>
<sequence length="1006" mass="108530">MKKYVGLMLIVFMLLGGLVPASYAASVSITQTGQVVTATNGALTITYDLSTGRGNLSSAGVTILANFYSDYAVSGSATRINSYDAAARTASWTSIGSDGYGTGGYKLTLTSSLSSGSTIVLNIYLYADIPYFLTDMQVQKGTSQTLDFLEPIASQNLAIAAGSNKKVFTTPFTNNNDFGVAPVNAFGSFTGTSYWVTSVFDDTTKNGLVAGAATVKNWVSAQYLAPASSANGNLTGFSVYNNGGKQSGTSVSSDKFFLGYYADYRTGLEEFGAKYNVGEPHLTWSGGVPVGYNSWYSLRFDDLTAENMYPLVDYVANNMQSKGYQYVNLDAGWEIGDGDWTPNAAKWPVKVAGENPMKSFTNYVHSKGLKAGTYINPFSVESSFLDTTIPNTSYTFRQAVLRDTSGALKTTYIGTYALDTTHPGTQQYLRDSIQRYIDWGFDYIKADFLDFGLYEGNHYDSTKNGMQAYRLGMGILKDKVLAAGRPIFIDESISPLLPAAFAHGRRLGCDTELGVTGGGMTYTGYERQAFNAAASWFSNGTIWQYNDGDMEMVDNLSGNGSNRYDKNQARLLTNAVALAGGHWLVSEQLSAVPDDKMDILRNSKLLQISQLGKAAKPVSMTNFYAGGEHSPSQLYLTDTNGDRIVGLSNWANTAASVTVTFADLGLSATTPYYVSDLYKGISLGTFTGSYTQSFADADATMIAISAANPSLPSAPVNISLGKTATASSLWSAGYEASKANDGSMATRWNSASGQVSNQWLEINFGASTTVNRVTLKEYGQRATQYQLQAWNGSSYVNLVNGNKLGFEKEINFAAVTTTKLRMNIQYASAEPSIFEFEAFQVSGNSGAVVDQDDSGASFSPYHDLRGQIQRMQVFKPSTTNVPRIDIYSYKNGSPKGPLTIDIVALDASLNPTSRLFTTTILAVNFPTTVSLIPIYTRLTGLTANGNYGIILRSPSTVESAANNYFGMAYSDSNPYANGMERLSIDGGATWTTENSGNRDLQFTVYK</sequence>
<evidence type="ECO:0000313" key="7">
    <source>
        <dbReference type="EMBL" id="GGI44507.1"/>
    </source>
</evidence>
<dbReference type="PROSITE" id="PS50022">
    <property type="entry name" value="FA58C_3"/>
    <property type="match status" value="1"/>
</dbReference>
<dbReference type="Gene3D" id="2.60.120.260">
    <property type="entry name" value="Galactose-binding domain-like"/>
    <property type="match status" value="1"/>
</dbReference>
<comment type="similarity">
    <text evidence="1">Belongs to the glycosyl hydrolase 27 family.</text>
</comment>
<dbReference type="Pfam" id="PF00754">
    <property type="entry name" value="F5_F8_type_C"/>
    <property type="match status" value="1"/>
</dbReference>
<dbReference type="InterPro" id="IPR017853">
    <property type="entry name" value="GH"/>
</dbReference>
<dbReference type="Pfam" id="PF17801">
    <property type="entry name" value="Melibiase_C"/>
    <property type="match status" value="1"/>
</dbReference>
<dbReference type="InterPro" id="IPR041233">
    <property type="entry name" value="Melibiase_C"/>
</dbReference>
<dbReference type="SUPFAM" id="SSF51445">
    <property type="entry name" value="(Trans)glycosidases"/>
    <property type="match status" value="1"/>
</dbReference>
<dbReference type="InterPro" id="IPR002241">
    <property type="entry name" value="Glyco_hydro_27"/>
</dbReference>
<keyword evidence="2 5" id="KW-0732">Signal</keyword>
<evidence type="ECO:0000259" key="6">
    <source>
        <dbReference type="PROSITE" id="PS50022"/>
    </source>
</evidence>
<dbReference type="RefSeq" id="WP_189007746.1">
    <property type="nucleotide sequence ID" value="NZ_BMHE01000002.1"/>
</dbReference>
<dbReference type="InterPro" id="IPR008979">
    <property type="entry name" value="Galactose-bd-like_sf"/>
</dbReference>
<dbReference type="PANTHER" id="PTHR11452">
    <property type="entry name" value="ALPHA-GALACTOSIDASE/ALPHA-N-ACETYLGALACTOSAMINIDASE"/>
    <property type="match status" value="1"/>
</dbReference>
<dbReference type="PANTHER" id="PTHR11452:SF75">
    <property type="entry name" value="ALPHA-GALACTOSIDASE MEL1"/>
    <property type="match status" value="1"/>
</dbReference>
<keyword evidence="3" id="KW-0378">Hydrolase</keyword>
<keyword evidence="8" id="KW-1185">Reference proteome</keyword>
<evidence type="ECO:0000256" key="5">
    <source>
        <dbReference type="SAM" id="SignalP"/>
    </source>
</evidence>
<dbReference type="Gene3D" id="3.20.20.70">
    <property type="entry name" value="Aldolase class I"/>
    <property type="match status" value="1"/>
</dbReference>
<evidence type="ECO:0000256" key="2">
    <source>
        <dbReference type="ARBA" id="ARBA00022729"/>
    </source>
</evidence>
<dbReference type="Gene3D" id="2.60.40.1180">
    <property type="entry name" value="Golgi alpha-mannosidase II"/>
    <property type="match status" value="1"/>
</dbReference>